<keyword evidence="1" id="KW-0028">Amino-acid biosynthesis</keyword>
<dbReference type="OrthoDB" id="10252281at2759"/>
<dbReference type="Gene3D" id="3.40.50.620">
    <property type="entry name" value="HUPs"/>
    <property type="match status" value="1"/>
</dbReference>
<accession>A0A899GAB2</accession>
<protein>
    <recommendedName>
        <fullName evidence="4">Asparagine synthetase domain-containing protein</fullName>
    </recommendedName>
</protein>
<dbReference type="SUPFAM" id="SSF52402">
    <property type="entry name" value="Adenine nucleotide alpha hydrolases-like"/>
    <property type="match status" value="1"/>
</dbReference>
<dbReference type="PANTHER" id="PTHR45937:SF1">
    <property type="entry name" value="ASPARAGINE SYNTHETASE DOMAIN-CONTAINING PROTEIN 1"/>
    <property type="match status" value="1"/>
</dbReference>
<keyword evidence="6" id="KW-1185">Reference proteome</keyword>
<dbReference type="EMBL" id="CP054537">
    <property type="protein sequence ID" value="QSL65517.1"/>
    <property type="molecule type" value="Genomic_DNA"/>
</dbReference>
<evidence type="ECO:0000259" key="4">
    <source>
        <dbReference type="Pfam" id="PF00733"/>
    </source>
</evidence>
<dbReference type="GO" id="GO:0006529">
    <property type="term" value="P:asparagine biosynthetic process"/>
    <property type="evidence" value="ECO:0007669"/>
    <property type="project" value="UniProtKB-KW"/>
</dbReference>
<keyword evidence="3" id="KW-0315">Glutamine amidotransferase</keyword>
<dbReference type="CDD" id="cd01991">
    <property type="entry name" value="Asn_synthase_B_C"/>
    <property type="match status" value="1"/>
</dbReference>
<dbReference type="InterPro" id="IPR029055">
    <property type="entry name" value="Ntn_hydrolases_N"/>
</dbReference>
<dbReference type="Proteomes" id="UP000663699">
    <property type="component" value="Chromosome 6"/>
</dbReference>
<evidence type="ECO:0000256" key="2">
    <source>
        <dbReference type="ARBA" id="ARBA00022888"/>
    </source>
</evidence>
<dbReference type="Gene3D" id="3.60.20.10">
    <property type="entry name" value="Glutamine Phosphoribosylpyrophosphate, subunit 1, domain 1"/>
    <property type="match status" value="1"/>
</dbReference>
<feature type="domain" description="Asparagine synthetase" evidence="4">
    <location>
        <begin position="428"/>
        <end position="503"/>
    </location>
</feature>
<dbReference type="SUPFAM" id="SSF56235">
    <property type="entry name" value="N-terminal nucleophile aminohydrolases (Ntn hydrolases)"/>
    <property type="match status" value="1"/>
</dbReference>
<evidence type="ECO:0000256" key="3">
    <source>
        <dbReference type="ARBA" id="ARBA00022962"/>
    </source>
</evidence>
<dbReference type="Pfam" id="PF00733">
    <property type="entry name" value="Asn_synthase"/>
    <property type="match status" value="1"/>
</dbReference>
<dbReference type="InterPro" id="IPR001962">
    <property type="entry name" value="Asn_synthase"/>
</dbReference>
<proteinExistence type="predicted"/>
<evidence type="ECO:0000313" key="5">
    <source>
        <dbReference type="EMBL" id="QSL65517.1"/>
    </source>
</evidence>
<organism evidence="5 6">
    <name type="scientific">Pneumocystis wakefieldiae</name>
    <dbReference type="NCBI Taxonomy" id="38082"/>
    <lineage>
        <taxon>Eukaryota</taxon>
        <taxon>Fungi</taxon>
        <taxon>Dikarya</taxon>
        <taxon>Ascomycota</taxon>
        <taxon>Taphrinomycotina</taxon>
        <taxon>Pneumocystomycetes</taxon>
        <taxon>Pneumocystaceae</taxon>
        <taxon>Pneumocystis</taxon>
    </lineage>
</organism>
<keyword evidence="2" id="KW-0061">Asparagine biosynthesis</keyword>
<dbReference type="GO" id="GO:0004066">
    <property type="term" value="F:asparagine synthase (glutamine-hydrolyzing) activity"/>
    <property type="evidence" value="ECO:0007669"/>
    <property type="project" value="InterPro"/>
</dbReference>
<reference evidence="5" key="1">
    <citation type="submission" date="2020-06" db="EMBL/GenBank/DDBJ databases">
        <title>Genomes of multiple members of Pneumocystis genus reveal paths to human pathogen Pneumocystis jirovecii.</title>
        <authorList>
            <person name="Cisse O.H."/>
            <person name="Ma L."/>
            <person name="Dekker J."/>
            <person name="Khil P."/>
            <person name="Jo J."/>
            <person name="Brenchley J."/>
            <person name="Blair R."/>
            <person name="Pahar B."/>
            <person name="Chabe M."/>
            <person name="Van Rompay K.A."/>
            <person name="Keesler R."/>
            <person name="Sukura A."/>
            <person name="Hirsch V."/>
            <person name="Kutty G."/>
            <person name="Liu Y."/>
            <person name="Peng L."/>
            <person name="Chen J."/>
            <person name="Song J."/>
            <person name="Weissenbacher-Lang C."/>
            <person name="Xu J."/>
            <person name="Upham N.S."/>
            <person name="Stajich J.E."/>
            <person name="Cuomo C.A."/>
            <person name="Cushion M.T."/>
            <person name="Kovacs J.A."/>
        </authorList>
    </citation>
    <scope>NUCLEOTIDE SEQUENCE</scope>
    <source>
        <strain evidence="5">2A</strain>
    </source>
</reference>
<gene>
    <name evidence="5" type="ORF">MERGE_002830</name>
</gene>
<dbReference type="AlphaFoldDB" id="A0A899GAB2"/>
<dbReference type="PANTHER" id="PTHR45937">
    <property type="entry name" value="ASPARAGINE SYNTHETASE DOMAIN-CONTAINING PROTEIN 1"/>
    <property type="match status" value="1"/>
</dbReference>
<dbReference type="InterPro" id="IPR014729">
    <property type="entry name" value="Rossmann-like_a/b/a_fold"/>
</dbReference>
<evidence type="ECO:0000256" key="1">
    <source>
        <dbReference type="ARBA" id="ARBA00022605"/>
    </source>
</evidence>
<evidence type="ECO:0000313" key="6">
    <source>
        <dbReference type="Proteomes" id="UP000663699"/>
    </source>
</evidence>
<sequence length="542" mass="61875">MITRIHESTSGNYDDIVELVNARGPDGSATIEVMMKEVKLKICCSVLHLRGKCVTALQPLENDQGDLLCWNGEVWNGLGIKFTDNDTIQLMSALSKPYTNVVDIVRAIEGPYAFIFIEKSKERLWYGRDCLGRRSLLKKTSTEVDGSLCFLLSSVSNGDPSWEEVFADGLYFVDLSLISEDKLFEKKIPYIYDFDQLSDLYLIYPYPRINASLDLVSTKDLDLYVEEFYNVLKQALYIRTMSIFPTSTDQPRLAILYSGGLDSSVLARIIHEILPIDEPVDLLNVAFENCKVSLKKTDSTDLNNVYNCPDRITGINAYKELCEITGNKRPWRFVQINVPYFESNDHKSTIIKLMHPNDTVMDLVRISLLTFLIFKNIAMAFYFASRGQGQLRCTDNSLLKYNSVSKVLIRADEQLGGYSQYLRRYIKGGWLDVIEELSCNISRLSYRNLGRDDRIVSHHGKEIRYPYLDENVIRFLSKLPVQGKMNFNIKNGEKLLLRKLSQKLGLIYSSKEKKRAIQFGSGSAKMQLNSKKISGKSKLEKI</sequence>
<name>A0A899GAB2_9ASCO</name>
<dbReference type="InterPro" id="IPR051857">
    <property type="entry name" value="Asn_synthetase_domain"/>
</dbReference>